<dbReference type="STRING" id="717605.Theco_1181"/>
<dbReference type="InterPro" id="IPR036390">
    <property type="entry name" value="WH_DNA-bd_sf"/>
</dbReference>
<sequence>MSSEARLKKLSELIMKKGSLSVQDLADEFQVSDMTIRRDLKKLEQSGLFQRYHGGIRYVREELPVQRESQSMEEKKRIAEFCLTLISSNDSIFLDSGTTAHCLAVALAESSLQNVTVITNSLTTAYALRYARNVSLYMAGGEFRINSQAFLGSKSRMFLEGLYVNKAFVGTSGVIESGFSTFSFSDAETKQLMIQSSELSCIMADSSKFGKRSMNLFATIDSVDMVVADNGLSDYWAKIFKDKGVDLRLV</sequence>
<dbReference type="EMBL" id="CP003255">
    <property type="protein sequence ID" value="AGA57352.1"/>
    <property type="molecule type" value="Genomic_DNA"/>
</dbReference>
<evidence type="ECO:0000313" key="6">
    <source>
        <dbReference type="Proteomes" id="UP000010795"/>
    </source>
</evidence>
<proteinExistence type="predicted"/>
<evidence type="ECO:0000256" key="2">
    <source>
        <dbReference type="ARBA" id="ARBA00023125"/>
    </source>
</evidence>
<organism evidence="5 6">
    <name type="scientific">Thermobacillus composti (strain DSM 18247 / JCM 13945 / KWC4)</name>
    <dbReference type="NCBI Taxonomy" id="717605"/>
    <lineage>
        <taxon>Bacteria</taxon>
        <taxon>Bacillati</taxon>
        <taxon>Bacillota</taxon>
        <taxon>Bacilli</taxon>
        <taxon>Bacillales</taxon>
        <taxon>Paenibacillaceae</taxon>
        <taxon>Thermobacillus</taxon>
    </lineage>
</organism>
<dbReference type="InterPro" id="IPR036388">
    <property type="entry name" value="WH-like_DNA-bd_sf"/>
</dbReference>
<evidence type="ECO:0000256" key="3">
    <source>
        <dbReference type="ARBA" id="ARBA00023163"/>
    </source>
</evidence>
<accession>L0EC50</accession>
<dbReference type="Pfam" id="PF00455">
    <property type="entry name" value="DeoRC"/>
    <property type="match status" value="1"/>
</dbReference>
<dbReference type="CDD" id="cd00090">
    <property type="entry name" value="HTH_ARSR"/>
    <property type="match status" value="1"/>
</dbReference>
<dbReference type="InterPro" id="IPR018356">
    <property type="entry name" value="Tscrpt_reg_HTH_DeoR_CS"/>
</dbReference>
<evidence type="ECO:0000259" key="4">
    <source>
        <dbReference type="PROSITE" id="PS51000"/>
    </source>
</evidence>
<dbReference type="KEGG" id="tco:Theco_1181"/>
<dbReference type="InterPro" id="IPR050313">
    <property type="entry name" value="Carb_Metab_HTH_regulators"/>
</dbReference>
<dbReference type="PANTHER" id="PTHR30363">
    <property type="entry name" value="HTH-TYPE TRANSCRIPTIONAL REGULATOR SRLR-RELATED"/>
    <property type="match status" value="1"/>
</dbReference>
<dbReference type="PROSITE" id="PS00894">
    <property type="entry name" value="HTH_DEOR_1"/>
    <property type="match status" value="1"/>
</dbReference>
<dbReference type="PROSITE" id="PS51000">
    <property type="entry name" value="HTH_DEOR_2"/>
    <property type="match status" value="1"/>
</dbReference>
<dbReference type="InterPro" id="IPR014036">
    <property type="entry name" value="DeoR-like_C"/>
</dbReference>
<feature type="domain" description="HTH deoR-type" evidence="4">
    <location>
        <begin position="3"/>
        <end position="58"/>
    </location>
</feature>
<dbReference type="Proteomes" id="UP000010795">
    <property type="component" value="Chromosome"/>
</dbReference>
<dbReference type="InterPro" id="IPR011991">
    <property type="entry name" value="ArsR-like_HTH"/>
</dbReference>
<dbReference type="AlphaFoldDB" id="L0EC50"/>
<dbReference type="PRINTS" id="PR00037">
    <property type="entry name" value="HTHLACR"/>
</dbReference>
<dbReference type="SUPFAM" id="SSF46785">
    <property type="entry name" value="Winged helix' DNA-binding domain"/>
    <property type="match status" value="1"/>
</dbReference>
<evidence type="ECO:0000313" key="5">
    <source>
        <dbReference type="EMBL" id="AGA57352.1"/>
    </source>
</evidence>
<keyword evidence="2" id="KW-0238">DNA-binding</keyword>
<name>L0EC50_THECK</name>
<dbReference type="GO" id="GO:0003700">
    <property type="term" value="F:DNA-binding transcription factor activity"/>
    <property type="evidence" value="ECO:0007669"/>
    <property type="project" value="InterPro"/>
</dbReference>
<gene>
    <name evidence="5" type="ordered locus">Theco_1181</name>
</gene>
<dbReference type="SUPFAM" id="SSF100950">
    <property type="entry name" value="NagB/RpiA/CoA transferase-like"/>
    <property type="match status" value="1"/>
</dbReference>
<dbReference type="eggNOG" id="COG1349">
    <property type="taxonomic scope" value="Bacteria"/>
</dbReference>
<dbReference type="Gene3D" id="1.10.10.10">
    <property type="entry name" value="Winged helix-like DNA-binding domain superfamily/Winged helix DNA-binding domain"/>
    <property type="match status" value="1"/>
</dbReference>
<keyword evidence="6" id="KW-1185">Reference proteome</keyword>
<dbReference type="InterPro" id="IPR001034">
    <property type="entry name" value="DeoR_HTH"/>
</dbReference>
<reference evidence="6" key="1">
    <citation type="submission" date="2012-01" db="EMBL/GenBank/DDBJ databases">
        <title>Complete sequence of chromosome of Thermobacillus composti KWC4.</title>
        <authorList>
            <person name="Lucas S."/>
            <person name="Han J."/>
            <person name="Lapidus A."/>
            <person name="Cheng J.-F."/>
            <person name="Goodwin L."/>
            <person name="Pitluck S."/>
            <person name="Peters L."/>
            <person name="Ovchinnikova G."/>
            <person name="Teshima H."/>
            <person name="Detter J.C."/>
            <person name="Han C."/>
            <person name="Tapia R."/>
            <person name="Land M."/>
            <person name="Hauser L."/>
            <person name="Kyrpides N."/>
            <person name="Ivanova N."/>
            <person name="Pagani I."/>
            <person name="Anderson I."/>
            <person name="Woyke T."/>
        </authorList>
    </citation>
    <scope>NUCLEOTIDE SEQUENCE [LARGE SCALE GENOMIC DNA]</scope>
    <source>
        <strain evidence="6">DSM 18247 / JCM 13945 / KWC4</strain>
    </source>
</reference>
<dbReference type="RefSeq" id="WP_015254109.1">
    <property type="nucleotide sequence ID" value="NC_019897.1"/>
</dbReference>
<keyword evidence="1" id="KW-0805">Transcription regulation</keyword>
<dbReference type="InterPro" id="IPR037171">
    <property type="entry name" value="NagB/RpiA_transferase-like"/>
</dbReference>
<protein>
    <submittedName>
        <fullName evidence="5">Transcriptional regulator of sugar metabolism</fullName>
    </submittedName>
</protein>
<dbReference type="OrthoDB" id="9797223at2"/>
<dbReference type="GO" id="GO:0003677">
    <property type="term" value="F:DNA binding"/>
    <property type="evidence" value="ECO:0007669"/>
    <property type="project" value="UniProtKB-KW"/>
</dbReference>
<evidence type="ECO:0000256" key="1">
    <source>
        <dbReference type="ARBA" id="ARBA00023015"/>
    </source>
</evidence>
<keyword evidence="3" id="KW-0804">Transcription</keyword>
<dbReference type="SMART" id="SM00420">
    <property type="entry name" value="HTH_DEOR"/>
    <property type="match status" value="1"/>
</dbReference>
<dbReference type="Gene3D" id="3.40.50.1360">
    <property type="match status" value="1"/>
</dbReference>
<dbReference type="HOGENOM" id="CLU_060699_1_2_9"/>
<dbReference type="Pfam" id="PF08220">
    <property type="entry name" value="HTH_DeoR"/>
    <property type="match status" value="1"/>
</dbReference>
<dbReference type="PANTHER" id="PTHR30363:SF44">
    <property type="entry name" value="AGA OPERON TRANSCRIPTIONAL REPRESSOR-RELATED"/>
    <property type="match status" value="1"/>
</dbReference>
<dbReference type="SMART" id="SM01134">
    <property type="entry name" value="DeoRC"/>
    <property type="match status" value="1"/>
</dbReference>